<feature type="coiled-coil region" evidence="1">
    <location>
        <begin position="57"/>
        <end position="84"/>
    </location>
</feature>
<evidence type="ECO:0000313" key="3">
    <source>
        <dbReference type="Proteomes" id="UP000826271"/>
    </source>
</evidence>
<name>A0AAV6XTC1_9LAMI</name>
<reference evidence="2" key="1">
    <citation type="submission" date="2019-10" db="EMBL/GenBank/DDBJ databases">
        <authorList>
            <person name="Zhang R."/>
            <person name="Pan Y."/>
            <person name="Wang J."/>
            <person name="Ma R."/>
            <person name="Yu S."/>
        </authorList>
    </citation>
    <scope>NUCLEOTIDE SEQUENCE</scope>
    <source>
        <strain evidence="2">LA-IB0</strain>
        <tissue evidence="2">Leaf</tissue>
    </source>
</reference>
<accession>A0AAV6XTC1</accession>
<organism evidence="2 3">
    <name type="scientific">Buddleja alternifolia</name>
    <dbReference type="NCBI Taxonomy" id="168488"/>
    <lineage>
        <taxon>Eukaryota</taxon>
        <taxon>Viridiplantae</taxon>
        <taxon>Streptophyta</taxon>
        <taxon>Embryophyta</taxon>
        <taxon>Tracheophyta</taxon>
        <taxon>Spermatophyta</taxon>
        <taxon>Magnoliopsida</taxon>
        <taxon>eudicotyledons</taxon>
        <taxon>Gunneridae</taxon>
        <taxon>Pentapetalae</taxon>
        <taxon>asterids</taxon>
        <taxon>lamiids</taxon>
        <taxon>Lamiales</taxon>
        <taxon>Scrophulariaceae</taxon>
        <taxon>Buddlejeae</taxon>
        <taxon>Buddleja</taxon>
    </lineage>
</organism>
<sequence>MGIAEDLRWTAAKLANVSKFAVDSAVNESLKGGIQVYEIVKGKLKARTPSHLSNGNNKQNVAVVEEMQAKLEKMREDVYNIQQHISTCRAEEQENLKQLFDEPLKSSAPEIASRRKIFIRSRL</sequence>
<dbReference type="EMBL" id="WHWC01000003">
    <property type="protein sequence ID" value="KAG8386271.1"/>
    <property type="molecule type" value="Genomic_DNA"/>
</dbReference>
<dbReference type="AlphaFoldDB" id="A0AAV6XTC1"/>
<gene>
    <name evidence="2" type="ORF">BUALT_Bualt03G0131700</name>
</gene>
<keyword evidence="1" id="KW-0175">Coiled coil</keyword>
<evidence type="ECO:0000313" key="2">
    <source>
        <dbReference type="EMBL" id="KAG8386271.1"/>
    </source>
</evidence>
<evidence type="ECO:0000256" key="1">
    <source>
        <dbReference type="SAM" id="Coils"/>
    </source>
</evidence>
<dbReference type="Proteomes" id="UP000826271">
    <property type="component" value="Unassembled WGS sequence"/>
</dbReference>
<keyword evidence="3" id="KW-1185">Reference proteome</keyword>
<proteinExistence type="predicted"/>
<protein>
    <submittedName>
        <fullName evidence="2">Uncharacterized protein</fullName>
    </submittedName>
</protein>
<comment type="caution">
    <text evidence="2">The sequence shown here is derived from an EMBL/GenBank/DDBJ whole genome shotgun (WGS) entry which is preliminary data.</text>
</comment>